<sequence length="185" mass="21164">MSAETRYEGLRVNWYLSVFELIDMRSFSNLWFWISLAVVWSSASHWILGVPYDMVLRAKRNGDQAMVDLEDMVRINSRRLLYIARVSGLWILGIGFFILSSLAILGFYYWIEFAQAVFLLAFPMSGVGLLSLSTARLIADVKPTGEELCQRLHRHRIWTQVIGMVSVFVTSLWGMYQNVSVGVLG</sequence>
<evidence type="ECO:0000313" key="2">
    <source>
        <dbReference type="EMBL" id="MFB9232369.1"/>
    </source>
</evidence>
<comment type="caution">
    <text evidence="2">The sequence shown here is derived from an EMBL/GenBank/DDBJ whole genome shotgun (WGS) entry which is preliminary data.</text>
</comment>
<dbReference type="RefSeq" id="WP_246531613.1">
    <property type="nucleotide sequence ID" value="NZ_JAGFNU010000002.1"/>
</dbReference>
<evidence type="ECO:0000256" key="1">
    <source>
        <dbReference type="SAM" id="Phobius"/>
    </source>
</evidence>
<gene>
    <name evidence="2" type="ORF">ACFFUT_11295</name>
</gene>
<proteinExistence type="predicted"/>
<feature type="transmembrane region" description="Helical" evidence="1">
    <location>
        <begin position="157"/>
        <end position="176"/>
    </location>
</feature>
<name>A0ABV5JFY4_9RHOB</name>
<feature type="transmembrane region" description="Helical" evidence="1">
    <location>
        <begin position="82"/>
        <end position="111"/>
    </location>
</feature>
<accession>A0ABV5JFY4</accession>
<feature type="transmembrane region" description="Helical" evidence="1">
    <location>
        <begin position="30"/>
        <end position="50"/>
    </location>
</feature>
<keyword evidence="3" id="KW-1185">Reference proteome</keyword>
<keyword evidence="1" id="KW-0472">Membrane</keyword>
<feature type="transmembrane region" description="Helical" evidence="1">
    <location>
        <begin position="117"/>
        <end position="137"/>
    </location>
</feature>
<dbReference type="EMBL" id="JBHMEA010000039">
    <property type="protein sequence ID" value="MFB9232369.1"/>
    <property type="molecule type" value="Genomic_DNA"/>
</dbReference>
<evidence type="ECO:0000313" key="3">
    <source>
        <dbReference type="Proteomes" id="UP001589683"/>
    </source>
</evidence>
<keyword evidence="1" id="KW-1133">Transmembrane helix</keyword>
<protein>
    <submittedName>
        <fullName evidence="2">Component of SufBCD complex</fullName>
    </submittedName>
</protein>
<reference evidence="2 3" key="1">
    <citation type="submission" date="2024-09" db="EMBL/GenBank/DDBJ databases">
        <authorList>
            <person name="Sun Q."/>
            <person name="Mori K."/>
        </authorList>
    </citation>
    <scope>NUCLEOTIDE SEQUENCE [LARGE SCALE GENOMIC DNA]</scope>
    <source>
        <strain evidence="2 3">CECT 8726</strain>
    </source>
</reference>
<keyword evidence="1" id="KW-0812">Transmembrane</keyword>
<dbReference type="Proteomes" id="UP001589683">
    <property type="component" value="Unassembled WGS sequence"/>
</dbReference>
<organism evidence="2 3">
    <name type="scientific">Pseudohalocynthiibacter aestuariivivens</name>
    <dbReference type="NCBI Taxonomy" id="1591409"/>
    <lineage>
        <taxon>Bacteria</taxon>
        <taxon>Pseudomonadati</taxon>
        <taxon>Pseudomonadota</taxon>
        <taxon>Alphaproteobacteria</taxon>
        <taxon>Rhodobacterales</taxon>
        <taxon>Paracoccaceae</taxon>
        <taxon>Pseudohalocynthiibacter</taxon>
    </lineage>
</organism>